<evidence type="ECO:0000313" key="3">
    <source>
        <dbReference type="Proteomes" id="UP000185678"/>
    </source>
</evidence>
<dbReference type="GO" id="GO:0120147">
    <property type="term" value="F:formylglycine-generating oxidase activity"/>
    <property type="evidence" value="ECO:0007669"/>
    <property type="project" value="TreeGrafter"/>
</dbReference>
<dbReference type="AlphaFoldDB" id="A0A1N7Q1N6"/>
<dbReference type="Gene3D" id="3.90.1580.10">
    <property type="entry name" value="paralog of FGE (formylglycine-generating enzyme)"/>
    <property type="match status" value="1"/>
</dbReference>
<feature type="domain" description="Sulfatase-modifying factor enzyme-like" evidence="1">
    <location>
        <begin position="89"/>
        <end position="299"/>
    </location>
</feature>
<gene>
    <name evidence="2" type="ORF">SAMN05421779_10970</name>
</gene>
<dbReference type="STRING" id="80876.SAMN05421779_10970"/>
<dbReference type="InterPro" id="IPR016187">
    <property type="entry name" value="CTDL_fold"/>
</dbReference>
<accession>A0A1N7Q1N6</accession>
<dbReference type="InterPro" id="IPR005532">
    <property type="entry name" value="SUMF_dom"/>
</dbReference>
<dbReference type="PANTHER" id="PTHR23150">
    <property type="entry name" value="SULFATASE MODIFYING FACTOR 1, 2"/>
    <property type="match status" value="1"/>
</dbReference>
<proteinExistence type="predicted"/>
<evidence type="ECO:0000313" key="2">
    <source>
        <dbReference type="EMBL" id="SIT16752.1"/>
    </source>
</evidence>
<evidence type="ECO:0000259" key="1">
    <source>
        <dbReference type="Pfam" id="PF03781"/>
    </source>
</evidence>
<dbReference type="InterPro" id="IPR051043">
    <property type="entry name" value="Sulfatase_Mod_Factor_Kinase"/>
</dbReference>
<dbReference type="RefSeq" id="WP_245821539.1">
    <property type="nucleotide sequence ID" value="NZ_FTOA01000009.1"/>
</dbReference>
<name>A0A1N7Q1N6_9PROT</name>
<sequence length="514" mass="56614">MAASLLASITPALAAPEPWDSKVYNPKPLEGDTVLPMPCGGSMVFRPVQVPGGDAYSDYQITVGGQDQERGFAEGSHPAYVAGSFTDSKAKARYYLIGKYEITEAQYDAVMNDSCPESKPSQAKRLSKGGVSWFDAIAFSDKYSQWLRQNALKSLPSEDGEAGYVRLPTEVEWEFAARGGIKVSPAEFNERLFPMTGGLNKYAWFAGTQSANGKPNLTGQLEPNPLGLFDVLGNMDEIIFEPFRLNRLDRLHGQSGSFVVRGGNYMTSAEDMRSADRQEVPFYEGATPRRSKTTGFRVVVAAPVLTSQKRLQTLKDEWSKLGAVSAADNAAPAKTSDDPLEDLALLAKASTDPATKARLEKVQTTLRANIAARDDQRDRAAKASLRLGAFLGRKLSDDAHAIDALAKVYKGRVETGGVDDPRAKSYKEELDHEQTVMDGNLRYYADTLIRTAEDYSSDTLKHQREILLVELQGMGLAELKPYVDQYFTHIAAYQKDKKVARIQWLGDWNKLQAP</sequence>
<dbReference type="InterPro" id="IPR042095">
    <property type="entry name" value="SUMF_sf"/>
</dbReference>
<dbReference type="Pfam" id="PF03781">
    <property type="entry name" value="FGE-sulfatase"/>
    <property type="match status" value="1"/>
</dbReference>
<dbReference type="SUPFAM" id="SSF56436">
    <property type="entry name" value="C-type lectin-like"/>
    <property type="match status" value="1"/>
</dbReference>
<reference evidence="2 3" key="1">
    <citation type="submission" date="2017-01" db="EMBL/GenBank/DDBJ databases">
        <authorList>
            <person name="Mah S.A."/>
            <person name="Swanson W.J."/>
            <person name="Moy G.W."/>
            <person name="Vacquier V.D."/>
        </authorList>
    </citation>
    <scope>NUCLEOTIDE SEQUENCE [LARGE SCALE GENOMIC DNA]</scope>
    <source>
        <strain evidence="2 3">DSM 11589</strain>
    </source>
</reference>
<dbReference type="PANTHER" id="PTHR23150:SF19">
    <property type="entry name" value="FORMYLGLYCINE-GENERATING ENZYME"/>
    <property type="match status" value="1"/>
</dbReference>
<dbReference type="EMBL" id="FTOA01000009">
    <property type="protein sequence ID" value="SIT16752.1"/>
    <property type="molecule type" value="Genomic_DNA"/>
</dbReference>
<protein>
    <submittedName>
        <fullName evidence="2">Formylglycine-generating enzyme, required for sulfatase activity, contains SUMF1/FGE domain</fullName>
    </submittedName>
</protein>
<dbReference type="Proteomes" id="UP000185678">
    <property type="component" value="Unassembled WGS sequence"/>
</dbReference>
<keyword evidence="3" id="KW-1185">Reference proteome</keyword>
<organism evidence="2 3">
    <name type="scientific">Insolitispirillum peregrinum</name>
    <dbReference type="NCBI Taxonomy" id="80876"/>
    <lineage>
        <taxon>Bacteria</taxon>
        <taxon>Pseudomonadati</taxon>
        <taxon>Pseudomonadota</taxon>
        <taxon>Alphaproteobacteria</taxon>
        <taxon>Rhodospirillales</taxon>
        <taxon>Novispirillaceae</taxon>
        <taxon>Insolitispirillum</taxon>
    </lineage>
</organism>